<evidence type="ECO:0000313" key="11">
    <source>
        <dbReference type="EMBL" id="KAJ3650695.1"/>
    </source>
</evidence>
<evidence type="ECO:0000256" key="5">
    <source>
        <dbReference type="ARBA" id="ARBA00022801"/>
    </source>
</evidence>
<reference evidence="11" key="1">
    <citation type="journal article" date="2023" name="G3 (Bethesda)">
        <title>Whole genome assemblies of Zophobas morio and Tenebrio molitor.</title>
        <authorList>
            <person name="Kaur S."/>
            <person name="Stinson S.A."/>
            <person name="diCenzo G.C."/>
        </authorList>
    </citation>
    <scope>NUCLEOTIDE SEQUENCE</scope>
    <source>
        <strain evidence="11">QUZm001</strain>
    </source>
</reference>
<keyword evidence="7" id="KW-0234">DNA repair</keyword>
<evidence type="ECO:0008006" key="13">
    <source>
        <dbReference type="Google" id="ProtNLM"/>
    </source>
</evidence>
<feature type="active site" description="Nucleophile" evidence="9">
    <location>
        <position position="118"/>
    </location>
</feature>
<organism evidence="11 12">
    <name type="scientific">Zophobas morio</name>
    <dbReference type="NCBI Taxonomy" id="2755281"/>
    <lineage>
        <taxon>Eukaryota</taxon>
        <taxon>Metazoa</taxon>
        <taxon>Ecdysozoa</taxon>
        <taxon>Arthropoda</taxon>
        <taxon>Hexapoda</taxon>
        <taxon>Insecta</taxon>
        <taxon>Pterygota</taxon>
        <taxon>Neoptera</taxon>
        <taxon>Endopterygota</taxon>
        <taxon>Coleoptera</taxon>
        <taxon>Polyphaga</taxon>
        <taxon>Cucujiformia</taxon>
        <taxon>Tenebrionidae</taxon>
        <taxon>Zophobas</taxon>
    </lineage>
</organism>
<keyword evidence="8" id="KW-0539">Nucleus</keyword>
<dbReference type="AlphaFoldDB" id="A0AA38I816"/>
<dbReference type="Pfam" id="PF06087">
    <property type="entry name" value="Tyr-DNA_phospho"/>
    <property type="match status" value="1"/>
</dbReference>
<evidence type="ECO:0000256" key="3">
    <source>
        <dbReference type="ARBA" id="ARBA00022722"/>
    </source>
</evidence>
<comment type="subcellular location">
    <subcellularLocation>
        <location evidence="1">Nucleus</location>
    </subcellularLocation>
</comment>
<dbReference type="EMBL" id="JALNTZ010000005">
    <property type="protein sequence ID" value="KAJ3650695.1"/>
    <property type="molecule type" value="Genomic_DNA"/>
</dbReference>
<feature type="active site" description="Proton donor/acceptor" evidence="9">
    <location>
        <position position="339"/>
    </location>
</feature>
<keyword evidence="6" id="KW-0269">Exonuclease</keyword>
<evidence type="ECO:0000256" key="8">
    <source>
        <dbReference type="ARBA" id="ARBA00023242"/>
    </source>
</evidence>
<evidence type="ECO:0000256" key="9">
    <source>
        <dbReference type="PIRSR" id="PIRSR610347-1"/>
    </source>
</evidence>
<name>A0AA38I816_9CUCU</name>
<keyword evidence="5" id="KW-0378">Hydrolase</keyword>
<keyword evidence="4" id="KW-0227">DNA damage</keyword>
<evidence type="ECO:0000256" key="1">
    <source>
        <dbReference type="ARBA" id="ARBA00004123"/>
    </source>
</evidence>
<dbReference type="GO" id="GO:0004527">
    <property type="term" value="F:exonuclease activity"/>
    <property type="evidence" value="ECO:0007669"/>
    <property type="project" value="UniProtKB-KW"/>
</dbReference>
<dbReference type="GO" id="GO:0005634">
    <property type="term" value="C:nucleus"/>
    <property type="evidence" value="ECO:0007669"/>
    <property type="project" value="UniProtKB-SubCell"/>
</dbReference>
<feature type="binding site" evidence="10">
    <location>
        <position position="341"/>
    </location>
    <ligand>
        <name>substrate</name>
    </ligand>
</feature>
<feature type="binding site" evidence="10">
    <location>
        <position position="120"/>
    </location>
    <ligand>
        <name>substrate</name>
    </ligand>
</feature>
<evidence type="ECO:0000256" key="7">
    <source>
        <dbReference type="ARBA" id="ARBA00023204"/>
    </source>
</evidence>
<protein>
    <recommendedName>
        <fullName evidence="13">Tyrosyl-DNA phosphodiesterase</fullName>
    </recommendedName>
</protein>
<dbReference type="PANTHER" id="PTHR12415:SF0">
    <property type="entry name" value="TYROSYL-DNA PHOSPHODIESTERASE 1"/>
    <property type="match status" value="1"/>
</dbReference>
<gene>
    <name evidence="11" type="ORF">Zmor_016777</name>
</gene>
<comment type="caution">
    <text evidence="11">The sequence shown here is derived from an EMBL/GenBank/DDBJ whole genome shotgun (WGS) entry which is preliminary data.</text>
</comment>
<dbReference type="PANTHER" id="PTHR12415">
    <property type="entry name" value="TYROSYL-DNA PHOSPHODIESTERASE 1"/>
    <property type="match status" value="1"/>
</dbReference>
<dbReference type="Gene3D" id="3.30.870.10">
    <property type="entry name" value="Endonuclease Chain A"/>
    <property type="match status" value="2"/>
</dbReference>
<evidence type="ECO:0000256" key="10">
    <source>
        <dbReference type="PIRSR" id="PIRSR610347-2"/>
    </source>
</evidence>
<dbReference type="SUPFAM" id="SSF56024">
    <property type="entry name" value="Phospholipase D/nuclease"/>
    <property type="match status" value="2"/>
</dbReference>
<keyword evidence="3" id="KW-0540">Nuclease</keyword>
<evidence type="ECO:0000256" key="4">
    <source>
        <dbReference type="ARBA" id="ARBA00022763"/>
    </source>
</evidence>
<dbReference type="GO" id="GO:0017005">
    <property type="term" value="F:3'-tyrosyl-DNA phosphodiesterase activity"/>
    <property type="evidence" value="ECO:0007669"/>
    <property type="project" value="TreeGrafter"/>
</dbReference>
<evidence type="ECO:0000313" key="12">
    <source>
        <dbReference type="Proteomes" id="UP001168821"/>
    </source>
</evidence>
<sequence length="444" mass="51173">MAYSKTMLDKLADAAPYNIFYNEIAQVTKPESNSVAFTDFLCPSLGQLKCSLHIAAKVDIQWLIKQYKIQKVETKPLTILYSNIEGKLIEKSRYPNVTLQCLLDDEEAKKHRLYSNHHEKISIYVYDDDSLRVVISTCNLRDQWERFNHGFWVSPRCRRLNDDEQSGGESPTKFKSDLLAFLNHYDLPILEPWSNYVTSADFSDVTAFLITSIPGRYSPENPGSHIQQVQNVLKKHSRLPPNEEPFWPVIAQASNLGQFGESPDVWLRSFFLSRLASPLAPLKIVFPTWKEVMNGVFDAELVGEGLRYSRAVHTNQLWLQDFLYQWKANELGRSKIMPHTKTYCRVSSCSTKVAWFLLTTGNVNKGAWGQYYAPRGGEKTEDIFVRNCEIGVLLVPKFFGEKYFQAKSDVGEKVFPLLYDLPLKKYTEKDYPWSLRPSKHRAQK</sequence>
<dbReference type="GO" id="GO:0006281">
    <property type="term" value="P:DNA repair"/>
    <property type="evidence" value="ECO:0007669"/>
    <property type="project" value="UniProtKB-KW"/>
</dbReference>
<accession>A0AA38I816</accession>
<comment type="similarity">
    <text evidence="2">Belongs to the tyrosyl-DNA phosphodiesterase family.</text>
</comment>
<evidence type="ECO:0000256" key="6">
    <source>
        <dbReference type="ARBA" id="ARBA00022839"/>
    </source>
</evidence>
<dbReference type="InterPro" id="IPR010347">
    <property type="entry name" value="Tdp1"/>
</dbReference>
<proteinExistence type="inferred from homology"/>
<dbReference type="GO" id="GO:0003690">
    <property type="term" value="F:double-stranded DNA binding"/>
    <property type="evidence" value="ECO:0007669"/>
    <property type="project" value="TreeGrafter"/>
</dbReference>
<evidence type="ECO:0000256" key="2">
    <source>
        <dbReference type="ARBA" id="ARBA00010205"/>
    </source>
</evidence>
<dbReference type="GO" id="GO:0003697">
    <property type="term" value="F:single-stranded DNA binding"/>
    <property type="evidence" value="ECO:0007669"/>
    <property type="project" value="TreeGrafter"/>
</dbReference>
<keyword evidence="12" id="KW-1185">Reference proteome</keyword>
<dbReference type="Proteomes" id="UP001168821">
    <property type="component" value="Unassembled WGS sequence"/>
</dbReference>